<evidence type="ECO:0000259" key="7">
    <source>
        <dbReference type="PROSITE" id="PS50157"/>
    </source>
</evidence>
<dbReference type="Pfam" id="PF25447">
    <property type="entry name" value="RING_ZNF598"/>
    <property type="match status" value="1"/>
</dbReference>
<evidence type="ECO:0000256" key="1">
    <source>
        <dbReference type="ARBA" id="ARBA00022723"/>
    </source>
</evidence>
<evidence type="ECO:0000313" key="8">
    <source>
        <dbReference type="EMBL" id="KII71367.1"/>
    </source>
</evidence>
<feature type="region of interest" description="Disordered" evidence="5">
    <location>
        <begin position="370"/>
        <end position="489"/>
    </location>
</feature>
<dbReference type="GO" id="GO:0043022">
    <property type="term" value="F:ribosome binding"/>
    <property type="evidence" value="ECO:0007669"/>
    <property type="project" value="TreeGrafter"/>
</dbReference>
<proteinExistence type="predicted"/>
<organism evidence="8 9">
    <name type="scientific">Thelohanellus kitauei</name>
    <name type="common">Myxosporean</name>
    <dbReference type="NCBI Taxonomy" id="669202"/>
    <lineage>
        <taxon>Eukaryota</taxon>
        <taxon>Metazoa</taxon>
        <taxon>Cnidaria</taxon>
        <taxon>Myxozoa</taxon>
        <taxon>Myxosporea</taxon>
        <taxon>Bivalvulida</taxon>
        <taxon>Platysporina</taxon>
        <taxon>Myxobolidae</taxon>
        <taxon>Thelohanellus</taxon>
    </lineage>
</organism>
<dbReference type="GO" id="GO:0008270">
    <property type="term" value="F:zinc ion binding"/>
    <property type="evidence" value="ECO:0007669"/>
    <property type="project" value="UniProtKB-KW"/>
</dbReference>
<dbReference type="PROSITE" id="PS50157">
    <property type="entry name" value="ZINC_FINGER_C2H2_2"/>
    <property type="match status" value="1"/>
</dbReference>
<reference evidence="8 9" key="1">
    <citation type="journal article" date="2014" name="Genome Biol. Evol.">
        <title>The genome of the myxosporean Thelohanellus kitauei shows adaptations to nutrient acquisition within its fish host.</title>
        <authorList>
            <person name="Yang Y."/>
            <person name="Xiong J."/>
            <person name="Zhou Z."/>
            <person name="Huo F."/>
            <person name="Miao W."/>
            <person name="Ran C."/>
            <person name="Liu Y."/>
            <person name="Zhang J."/>
            <person name="Feng J."/>
            <person name="Wang M."/>
            <person name="Wang M."/>
            <person name="Wang L."/>
            <person name="Yao B."/>
        </authorList>
    </citation>
    <scope>NUCLEOTIDE SEQUENCE [LARGE SCALE GENOMIC DNA]</scope>
    <source>
        <strain evidence="8">Wuqing</strain>
    </source>
</reference>
<evidence type="ECO:0000256" key="4">
    <source>
        <dbReference type="PROSITE-ProRule" id="PRU00042"/>
    </source>
</evidence>
<evidence type="ECO:0000256" key="5">
    <source>
        <dbReference type="SAM" id="MobiDB-lite"/>
    </source>
</evidence>
<dbReference type="InterPro" id="IPR036236">
    <property type="entry name" value="Znf_C2H2_sf"/>
</dbReference>
<feature type="region of interest" description="Disordered" evidence="5">
    <location>
        <begin position="660"/>
        <end position="679"/>
    </location>
</feature>
<dbReference type="GO" id="GO:0016567">
    <property type="term" value="P:protein ubiquitination"/>
    <property type="evidence" value="ECO:0007669"/>
    <property type="project" value="TreeGrafter"/>
</dbReference>
<dbReference type="SMART" id="SM00184">
    <property type="entry name" value="RING"/>
    <property type="match status" value="2"/>
</dbReference>
<feature type="compositionally biased region" description="Basic and acidic residues" evidence="5">
    <location>
        <begin position="600"/>
        <end position="623"/>
    </location>
</feature>
<name>A0A0C2NBM0_THEKT</name>
<protein>
    <submittedName>
        <fullName evidence="8">Zinc finger protein 598</fullName>
    </submittedName>
</protein>
<dbReference type="GO" id="GO:0072344">
    <property type="term" value="P:rescue of stalled ribosome"/>
    <property type="evidence" value="ECO:0007669"/>
    <property type="project" value="InterPro"/>
</dbReference>
<dbReference type="Pfam" id="PF23202">
    <property type="entry name" value="PAH_ZNF598"/>
    <property type="match status" value="1"/>
</dbReference>
<feature type="compositionally biased region" description="Basic residues" evidence="5">
    <location>
        <begin position="449"/>
        <end position="462"/>
    </location>
</feature>
<dbReference type="InterPro" id="IPR017907">
    <property type="entry name" value="Znf_RING_CS"/>
</dbReference>
<feature type="compositionally biased region" description="Polar residues" evidence="5">
    <location>
        <begin position="436"/>
        <end position="445"/>
    </location>
</feature>
<dbReference type="PROSITE" id="PS50089">
    <property type="entry name" value="ZF_RING_2"/>
    <property type="match status" value="1"/>
</dbReference>
<feature type="region of interest" description="Disordered" evidence="5">
    <location>
        <begin position="307"/>
        <end position="336"/>
    </location>
</feature>
<feature type="region of interest" description="Disordered" evidence="5">
    <location>
        <begin position="586"/>
        <end position="623"/>
    </location>
</feature>
<dbReference type="SMART" id="SM00355">
    <property type="entry name" value="ZnF_C2H2"/>
    <property type="match status" value="5"/>
</dbReference>
<dbReference type="SUPFAM" id="SSF57667">
    <property type="entry name" value="beta-beta-alpha zinc fingers"/>
    <property type="match status" value="1"/>
</dbReference>
<dbReference type="PROSITE" id="PS00518">
    <property type="entry name" value="ZF_RING_1"/>
    <property type="match status" value="1"/>
</dbReference>
<accession>A0A0C2NBM0</accession>
<dbReference type="EMBL" id="JWZT01001784">
    <property type="protein sequence ID" value="KII71367.1"/>
    <property type="molecule type" value="Genomic_DNA"/>
</dbReference>
<dbReference type="PROSITE" id="PS00028">
    <property type="entry name" value="ZINC_FINGER_C2H2_1"/>
    <property type="match status" value="1"/>
</dbReference>
<feature type="compositionally biased region" description="Polar residues" evidence="5">
    <location>
        <begin position="384"/>
        <end position="406"/>
    </location>
</feature>
<evidence type="ECO:0000259" key="6">
    <source>
        <dbReference type="PROSITE" id="PS50089"/>
    </source>
</evidence>
<feature type="domain" description="C2H2-type" evidence="7">
    <location>
        <begin position="96"/>
        <end position="118"/>
    </location>
</feature>
<keyword evidence="2 4" id="KW-0863">Zinc-finger</keyword>
<keyword evidence="3" id="KW-0862">Zinc</keyword>
<dbReference type="GO" id="GO:0061630">
    <property type="term" value="F:ubiquitin protein ligase activity"/>
    <property type="evidence" value="ECO:0007669"/>
    <property type="project" value="InterPro"/>
</dbReference>
<dbReference type="InterPro" id="IPR044288">
    <property type="entry name" value="ZNF598/HEL2"/>
</dbReference>
<feature type="region of interest" description="Disordered" evidence="5">
    <location>
        <begin position="538"/>
        <end position="559"/>
    </location>
</feature>
<dbReference type="InterPro" id="IPR057634">
    <property type="entry name" value="PAH_ZNF598/HEL2"/>
</dbReference>
<comment type="caution">
    <text evidence="8">The sequence shown here is derived from an EMBL/GenBank/DDBJ whole genome shotgun (WGS) entry which is preliminary data.</text>
</comment>
<sequence length="758" mass="87174">MSSEPFVCQICYEESSVLALSACNHPICCECMLNIQTFKHQNNCPICRLPLHKIVIDQHPSKKYKEYDLDNLHLFKVPFYATSQKIVELLEDIVSYRCRECGQAFNDKQHLIQHLETHDLYLCELCIDNLYTFPKYYIYYTKTQLLLHKRDPSSRHVRCDVCYEFQFNQETANAHRKTKHVRCPICENLYLKDHEYLRFHALGSHYLCEACPITSDNIIFRTESQLIDHRVLKHFDNLTRSDFKFIEKSKLKSIEDGGLKSKIAEMTNEPQHLIVDETSFPPLTTNAGNTSLPVKKPVYSCPEPKTYETEFPALDGRNEPPSLQRKTNEKDPRSIWNCDNLLSKSDLPKQKHKTKVAAPVPRQMDYDSEFPVLSSQDMKKDSIRSLQTKSAGQINNASDSTAWSNGQKKKSKNKTDINAQPADIKASKETSHKNHPIQTPSIPSDKNTKNQKNKLPKNHIKQSAKNGTKVGAKTMPSSAPEGHSKHSVKDTMKKHPISIEDNYDNQFPSLPIDVARVPKDNDKKICWNYEEQTTYDCSASISSQKKPLNDRKDQRGGVKTLKERNIDVEREFPSLPCKKLLPTKISHDSEWENPPNQMGIKKEPLLQDKKPEIRKNKNRSKKAEINIKDDSEFPSIEGIKLSDETSLPPSEYDTHEIADCSEVSDESRNEASHKSQDSSNNLMEKISRFCRYNKDKIDKFMIICGDYYQKRIPGDQLIVKGQEIIGKKNMAIMVSDFINSLSGELREELVRSYEHSIK</sequence>
<dbReference type="Proteomes" id="UP000031668">
    <property type="component" value="Unassembled WGS sequence"/>
</dbReference>
<dbReference type="Gene3D" id="3.30.160.60">
    <property type="entry name" value="Classic Zinc Finger"/>
    <property type="match status" value="1"/>
</dbReference>
<keyword evidence="1" id="KW-0479">Metal-binding</keyword>
<evidence type="ECO:0000256" key="2">
    <source>
        <dbReference type="ARBA" id="ARBA00022771"/>
    </source>
</evidence>
<keyword evidence="9" id="KW-1185">Reference proteome</keyword>
<dbReference type="InterPro" id="IPR001841">
    <property type="entry name" value="Znf_RING"/>
</dbReference>
<dbReference type="PANTHER" id="PTHR22938">
    <property type="entry name" value="ZINC FINGER PROTEIN 598"/>
    <property type="match status" value="1"/>
</dbReference>
<dbReference type="Gene3D" id="3.30.40.10">
    <property type="entry name" value="Zinc/RING finger domain, C3HC4 (zinc finger)"/>
    <property type="match status" value="1"/>
</dbReference>
<dbReference type="OMA" id="SYCHICT"/>
<evidence type="ECO:0000313" key="9">
    <source>
        <dbReference type="Proteomes" id="UP000031668"/>
    </source>
</evidence>
<evidence type="ECO:0000256" key="3">
    <source>
        <dbReference type="ARBA" id="ARBA00022833"/>
    </source>
</evidence>
<dbReference type="AlphaFoldDB" id="A0A0C2NBM0"/>
<gene>
    <name evidence="8" type="ORF">RF11_00777</name>
</gene>
<feature type="compositionally biased region" description="Basic and acidic residues" evidence="5">
    <location>
        <begin position="665"/>
        <end position="676"/>
    </location>
</feature>
<feature type="domain" description="RING-type" evidence="6">
    <location>
        <begin position="8"/>
        <end position="48"/>
    </location>
</feature>
<dbReference type="PANTHER" id="PTHR22938:SF0">
    <property type="entry name" value="E3 UBIQUITIN-PROTEIN LIGASE ZNF598"/>
    <property type="match status" value="1"/>
</dbReference>
<dbReference type="OrthoDB" id="3838338at2759"/>
<dbReference type="InterPro" id="IPR013087">
    <property type="entry name" value="Znf_C2H2_type"/>
</dbReference>
<feature type="compositionally biased region" description="Basic and acidic residues" evidence="5">
    <location>
        <begin position="547"/>
        <end position="559"/>
    </location>
</feature>
<dbReference type="InterPro" id="IPR013083">
    <property type="entry name" value="Znf_RING/FYVE/PHD"/>
</dbReference>
<dbReference type="SUPFAM" id="SSF57850">
    <property type="entry name" value="RING/U-box"/>
    <property type="match status" value="1"/>
</dbReference>